<gene>
    <name evidence="4" type="ORF">DHEL01_v212474</name>
</gene>
<evidence type="ECO:0000313" key="5">
    <source>
        <dbReference type="Proteomes" id="UP000094444"/>
    </source>
</evidence>
<dbReference type="InterPro" id="IPR001995">
    <property type="entry name" value="Peptidase_A2_cat"/>
</dbReference>
<evidence type="ECO:0000256" key="2">
    <source>
        <dbReference type="SAM" id="MobiDB-lite"/>
    </source>
</evidence>
<protein>
    <recommendedName>
        <fullName evidence="3">Peptidase A2 domain-containing protein</fullName>
    </recommendedName>
</protein>
<sequence>MHYGAIMRGGFTTVELEKAAEFLEKQEEARRAKFDEMRDSARWMWLFNPGSGEAEPVEILMDTGADANIMTEGMAKDYNLKMIRLGTPETFEMTVGEFTCLYQVEVSWRGARDKYDKMEFYIVSSQDARIQTPLLGRVSIQETKDSLLMECPRKTIAYTAMKKKTPEDEMRTRQAREQALADRTKLAQDKTTYQEARSEQRRAKGSSSKVKKS</sequence>
<dbReference type="OrthoDB" id="10483479at2759"/>
<evidence type="ECO:0000259" key="3">
    <source>
        <dbReference type="PROSITE" id="PS50175"/>
    </source>
</evidence>
<feature type="compositionally biased region" description="Basic and acidic residues" evidence="2">
    <location>
        <begin position="164"/>
        <end position="188"/>
    </location>
</feature>
<feature type="domain" description="Peptidase A2" evidence="3">
    <location>
        <begin position="57"/>
        <end position="72"/>
    </location>
</feature>
<dbReference type="AlphaFoldDB" id="A0A2P5HFV4"/>
<dbReference type="CDD" id="cd00303">
    <property type="entry name" value="retropepsin_like"/>
    <property type="match status" value="1"/>
</dbReference>
<name>A0A2P5HFV4_DIAHE</name>
<dbReference type="Proteomes" id="UP000094444">
    <property type="component" value="Unassembled WGS sequence"/>
</dbReference>
<reference evidence="4" key="1">
    <citation type="submission" date="2017-09" db="EMBL/GenBank/DDBJ databases">
        <title>Polyketide synthases of a Diaporthe helianthi virulent isolate.</title>
        <authorList>
            <person name="Baroncelli R."/>
        </authorList>
    </citation>
    <scope>NUCLEOTIDE SEQUENCE [LARGE SCALE GENOMIC DNA]</scope>
    <source>
        <strain evidence="4">7/96</strain>
    </source>
</reference>
<evidence type="ECO:0000313" key="4">
    <source>
        <dbReference type="EMBL" id="POS69132.1"/>
    </source>
</evidence>
<feature type="region of interest" description="Disordered" evidence="2">
    <location>
        <begin position="162"/>
        <end position="213"/>
    </location>
</feature>
<proteinExistence type="predicted"/>
<dbReference type="GO" id="GO:0004190">
    <property type="term" value="F:aspartic-type endopeptidase activity"/>
    <property type="evidence" value="ECO:0007669"/>
    <property type="project" value="InterPro"/>
</dbReference>
<keyword evidence="5" id="KW-1185">Reference proteome</keyword>
<dbReference type="GO" id="GO:0006508">
    <property type="term" value="P:proteolysis"/>
    <property type="evidence" value="ECO:0007669"/>
    <property type="project" value="InterPro"/>
</dbReference>
<dbReference type="PROSITE" id="PS50175">
    <property type="entry name" value="ASP_PROT_RETROV"/>
    <property type="match status" value="1"/>
</dbReference>
<dbReference type="SUPFAM" id="SSF50630">
    <property type="entry name" value="Acid proteases"/>
    <property type="match status" value="1"/>
</dbReference>
<dbReference type="InParanoid" id="A0A2P5HFV4"/>
<accession>A0A2P5HFV4</accession>
<organism evidence="4 5">
    <name type="scientific">Diaporthe helianthi</name>
    <dbReference type="NCBI Taxonomy" id="158607"/>
    <lineage>
        <taxon>Eukaryota</taxon>
        <taxon>Fungi</taxon>
        <taxon>Dikarya</taxon>
        <taxon>Ascomycota</taxon>
        <taxon>Pezizomycotina</taxon>
        <taxon>Sordariomycetes</taxon>
        <taxon>Sordariomycetidae</taxon>
        <taxon>Diaporthales</taxon>
        <taxon>Diaporthaceae</taxon>
        <taxon>Diaporthe</taxon>
    </lineage>
</organism>
<evidence type="ECO:0000256" key="1">
    <source>
        <dbReference type="ARBA" id="ARBA00022801"/>
    </source>
</evidence>
<keyword evidence="1" id="KW-0378">Hydrolase</keyword>
<dbReference type="Gene3D" id="2.40.70.10">
    <property type="entry name" value="Acid Proteases"/>
    <property type="match status" value="1"/>
</dbReference>
<dbReference type="EMBL" id="MAVT02002625">
    <property type="protein sequence ID" value="POS69132.1"/>
    <property type="molecule type" value="Genomic_DNA"/>
</dbReference>
<dbReference type="InterPro" id="IPR021109">
    <property type="entry name" value="Peptidase_aspartic_dom_sf"/>
</dbReference>
<comment type="caution">
    <text evidence="4">The sequence shown here is derived from an EMBL/GenBank/DDBJ whole genome shotgun (WGS) entry which is preliminary data.</text>
</comment>